<dbReference type="Proteomes" id="UP000651085">
    <property type="component" value="Unassembled WGS sequence"/>
</dbReference>
<sequence length="563" mass="65754">MMPIKLFFIILLLLPNIPLWAMEAETEVSSAQILMQKGEACLKDSNWMEALDYFEKLIPLYKQHPEIDPGLFAKGFCSAGNICQVKERYIQALDFYILGLQASERARDDGVYNRCLGNIGNIYLAFNDYDTALLYYNKGYDRCVTAKDFDRQVTFLTNMISTYCYMHQPDKAKEYFQKLMKLPMKDMKMQTFHNLYNQAIIAQAEKNYAGAVYFHRQALEYADRNVLDKRFVVAAYRELSNTYREKGELAQAIDCLKKGEEVAGRYGYTLQKIECYKLLSELYSLKQDSSLASHYRILYVSFTDSVNQQEYNKVKNKLVKYEEQQNSSIIGKLSGQINMQRWIIVFVTICFFIVLILIIFIFRQNKKLQRAYHTLFNRNSELIDSDEMYRQMQQKYRMLAEQFKKYREDFPPSVPATQAKEVEEESVDKKLPLALSSELTEKLLEDVLKVMEDETYIFDPDFGLNQLAKLVNSNTKYVSWVINETYNKNFRTFLNEYRIREASKRLLNAEKYGSFTIQAIAEGIGFKSVANFVVAFKKNVGITPSLYQKMARKEIADEEEEEG</sequence>
<dbReference type="InterPro" id="IPR009057">
    <property type="entry name" value="Homeodomain-like_sf"/>
</dbReference>
<dbReference type="GO" id="GO:0043565">
    <property type="term" value="F:sequence-specific DNA binding"/>
    <property type="evidence" value="ECO:0007669"/>
    <property type="project" value="InterPro"/>
</dbReference>
<dbReference type="GO" id="GO:0003700">
    <property type="term" value="F:DNA-binding transcription factor activity"/>
    <property type="evidence" value="ECO:0007669"/>
    <property type="project" value="InterPro"/>
</dbReference>
<keyword evidence="2" id="KW-0238">DNA-binding</keyword>
<dbReference type="AlphaFoldDB" id="A0A926F4J9"/>
<dbReference type="SMART" id="SM00028">
    <property type="entry name" value="TPR"/>
    <property type="match status" value="6"/>
</dbReference>
<dbReference type="EMBL" id="JACRTF010000001">
    <property type="protein sequence ID" value="MBC8593256.1"/>
    <property type="molecule type" value="Genomic_DNA"/>
</dbReference>
<feature type="domain" description="HTH araC/xylS-type" evidence="5">
    <location>
        <begin position="445"/>
        <end position="550"/>
    </location>
</feature>
<evidence type="ECO:0000256" key="2">
    <source>
        <dbReference type="ARBA" id="ARBA00023125"/>
    </source>
</evidence>
<evidence type="ECO:0000313" key="7">
    <source>
        <dbReference type="Proteomes" id="UP000651085"/>
    </source>
</evidence>
<feature type="transmembrane region" description="Helical" evidence="4">
    <location>
        <begin position="342"/>
        <end position="362"/>
    </location>
</feature>
<keyword evidence="4" id="KW-0812">Transmembrane</keyword>
<dbReference type="PROSITE" id="PS01124">
    <property type="entry name" value="HTH_ARAC_FAMILY_2"/>
    <property type="match status" value="1"/>
</dbReference>
<proteinExistence type="predicted"/>
<protein>
    <submittedName>
        <fullName evidence="6">Helix-turn-helix domain-containing protein</fullName>
    </submittedName>
</protein>
<dbReference type="SMART" id="SM00342">
    <property type="entry name" value="HTH_ARAC"/>
    <property type="match status" value="1"/>
</dbReference>
<evidence type="ECO:0000256" key="3">
    <source>
        <dbReference type="ARBA" id="ARBA00023163"/>
    </source>
</evidence>
<organism evidence="6 7">
    <name type="scientific">Jilunia laotingensis</name>
    <dbReference type="NCBI Taxonomy" id="2763675"/>
    <lineage>
        <taxon>Bacteria</taxon>
        <taxon>Pseudomonadati</taxon>
        <taxon>Bacteroidota</taxon>
        <taxon>Bacteroidia</taxon>
        <taxon>Bacteroidales</taxon>
        <taxon>Bacteroidaceae</taxon>
        <taxon>Jilunia</taxon>
    </lineage>
</organism>
<keyword evidence="1" id="KW-0805">Transcription regulation</keyword>
<dbReference type="PANTHER" id="PTHR43280">
    <property type="entry name" value="ARAC-FAMILY TRANSCRIPTIONAL REGULATOR"/>
    <property type="match status" value="1"/>
</dbReference>
<keyword evidence="3" id="KW-0804">Transcription</keyword>
<dbReference type="InterPro" id="IPR019734">
    <property type="entry name" value="TPR_rpt"/>
</dbReference>
<reference evidence="6" key="1">
    <citation type="submission" date="2020-08" db="EMBL/GenBank/DDBJ databases">
        <title>Genome public.</title>
        <authorList>
            <person name="Liu C."/>
            <person name="Sun Q."/>
        </authorList>
    </citation>
    <scope>NUCLEOTIDE SEQUENCE</scope>
    <source>
        <strain evidence="6">N12</strain>
    </source>
</reference>
<dbReference type="SUPFAM" id="SSF46689">
    <property type="entry name" value="Homeodomain-like"/>
    <property type="match status" value="1"/>
</dbReference>
<dbReference type="RefSeq" id="WP_262434398.1">
    <property type="nucleotide sequence ID" value="NZ_JACRTF010000001.1"/>
</dbReference>
<keyword evidence="4" id="KW-0472">Membrane</keyword>
<evidence type="ECO:0000256" key="4">
    <source>
        <dbReference type="SAM" id="Phobius"/>
    </source>
</evidence>
<keyword evidence="4" id="KW-1133">Transmembrane helix</keyword>
<dbReference type="Gene3D" id="1.25.40.10">
    <property type="entry name" value="Tetratricopeptide repeat domain"/>
    <property type="match status" value="2"/>
</dbReference>
<dbReference type="SUPFAM" id="SSF48452">
    <property type="entry name" value="TPR-like"/>
    <property type="match status" value="2"/>
</dbReference>
<gene>
    <name evidence="6" type="ORF">H8744_08320</name>
</gene>
<evidence type="ECO:0000259" key="5">
    <source>
        <dbReference type="PROSITE" id="PS01124"/>
    </source>
</evidence>
<evidence type="ECO:0000313" key="6">
    <source>
        <dbReference type="EMBL" id="MBC8593256.1"/>
    </source>
</evidence>
<dbReference type="Gene3D" id="1.10.10.60">
    <property type="entry name" value="Homeodomain-like"/>
    <property type="match status" value="2"/>
</dbReference>
<dbReference type="InterPro" id="IPR018060">
    <property type="entry name" value="HTH_AraC"/>
</dbReference>
<dbReference type="PANTHER" id="PTHR43280:SF2">
    <property type="entry name" value="HTH-TYPE TRANSCRIPTIONAL REGULATOR EXSA"/>
    <property type="match status" value="1"/>
</dbReference>
<comment type="caution">
    <text evidence="6">The sequence shown here is derived from an EMBL/GenBank/DDBJ whole genome shotgun (WGS) entry which is preliminary data.</text>
</comment>
<dbReference type="Pfam" id="PF12833">
    <property type="entry name" value="HTH_18"/>
    <property type="match status" value="1"/>
</dbReference>
<dbReference type="InterPro" id="IPR011990">
    <property type="entry name" value="TPR-like_helical_dom_sf"/>
</dbReference>
<keyword evidence="7" id="KW-1185">Reference proteome</keyword>
<accession>A0A926F4J9</accession>
<name>A0A926F4J9_9BACT</name>
<evidence type="ECO:0000256" key="1">
    <source>
        <dbReference type="ARBA" id="ARBA00023015"/>
    </source>
</evidence>